<dbReference type="InterPro" id="IPR011050">
    <property type="entry name" value="Pectin_lyase_fold/virulence"/>
</dbReference>
<dbReference type="SUPFAM" id="SSF51126">
    <property type="entry name" value="Pectin lyase-like"/>
    <property type="match status" value="1"/>
</dbReference>
<reference evidence="11 12" key="1">
    <citation type="submission" date="2019-11" db="EMBL/GenBank/DDBJ databases">
        <title>Type strains purchased from KCTC, JCM and DSMZ.</title>
        <authorList>
            <person name="Lu H."/>
        </authorList>
    </citation>
    <scope>NUCLEOTIDE SEQUENCE [LARGE SCALE GENOMIC DNA]</scope>
    <source>
        <strain evidence="11 12">KCTC 22382</strain>
    </source>
</reference>
<dbReference type="AlphaFoldDB" id="A0A6L6PCB2"/>
<dbReference type="RefSeq" id="WP_155461417.1">
    <property type="nucleotide sequence ID" value="NZ_WNKY01000001.1"/>
</dbReference>
<keyword evidence="2" id="KW-0677">Repeat</keyword>
<organism evidence="11 12">
    <name type="scientific">Duganella radicis</name>
    <dbReference type="NCBI Taxonomy" id="551988"/>
    <lineage>
        <taxon>Bacteria</taxon>
        <taxon>Pseudomonadati</taxon>
        <taxon>Pseudomonadota</taxon>
        <taxon>Betaproteobacteria</taxon>
        <taxon>Burkholderiales</taxon>
        <taxon>Oxalobacteraceae</taxon>
        <taxon>Telluria group</taxon>
        <taxon>Duganella</taxon>
    </lineage>
</organism>
<keyword evidence="4" id="KW-0325">Glycoprotein</keyword>
<keyword evidence="10" id="KW-0732">Signal</keyword>
<dbReference type="EMBL" id="WNKY01000001">
    <property type="protein sequence ID" value="MTV36055.1"/>
    <property type="molecule type" value="Genomic_DNA"/>
</dbReference>
<keyword evidence="6 9" id="KW-0326">Glycosidase</keyword>
<evidence type="ECO:0000256" key="8">
    <source>
        <dbReference type="ARBA" id="ARBA00037278"/>
    </source>
</evidence>
<keyword evidence="3 9" id="KW-0378">Hydrolase</keyword>
<gene>
    <name evidence="11" type="ORF">GM676_00460</name>
</gene>
<keyword evidence="7" id="KW-0624">Polysaccharide degradation</keyword>
<evidence type="ECO:0008006" key="13">
    <source>
        <dbReference type="Google" id="ProtNLM"/>
    </source>
</evidence>
<proteinExistence type="inferred from homology"/>
<evidence type="ECO:0000256" key="10">
    <source>
        <dbReference type="SAM" id="SignalP"/>
    </source>
</evidence>
<protein>
    <recommendedName>
        <fullName evidence="13">Glycoside hydrolase</fullName>
    </recommendedName>
</protein>
<evidence type="ECO:0000256" key="9">
    <source>
        <dbReference type="RuleBase" id="RU361169"/>
    </source>
</evidence>
<dbReference type="OrthoDB" id="9795222at2"/>
<dbReference type="GO" id="GO:0000272">
    <property type="term" value="P:polysaccharide catabolic process"/>
    <property type="evidence" value="ECO:0007669"/>
    <property type="project" value="UniProtKB-KW"/>
</dbReference>
<evidence type="ECO:0000256" key="5">
    <source>
        <dbReference type="ARBA" id="ARBA00023277"/>
    </source>
</evidence>
<dbReference type="Proteomes" id="UP000475582">
    <property type="component" value="Unassembled WGS sequence"/>
</dbReference>
<sequence length="502" mass="55429">MMPAFFKNLIYAAAVLSALAHGLAHAVDAELKTFGYPRGVKYTPGDTIRDRFRNPDFVVRARVASGEWRNLFEHRVEVDWNNPQSATLVRFDFRGKVELAIQKSYGSFSKVAVRPAIHHIKPRIEGDTVYLTLDKPANLSIEFDGDKHHNLHVFAGGLEQARKVDGPDIVTFGPGIHRPPAGSKVFKFKSGQTILIDAEAVLEAGIDLDGVHDVTILGHGLIERPMGDVRMTDAADHDNSPDAHIDGSATIGIRNARNIRIEGLTIINPPGVSVGCMQSSGITITDVKAFSAGPWADGIDIYSCQDVDISRVFLRVSDDCFALYNHRWDLFGDVRRIHVTDSTCWADVAHAMYMGLFGNKDKPEVTEDVVFRNIDVLEINETQPRFQGVMAINANNSTVVRRVLFDDIRVDHMIEGKLFNFAVIGDDRFSESPGGGIENVTLRNITFTGKGVFGPSWIAGYDESRMVRGITLDNVHIGGKKIHRMDPGQVELGPHVADVVIR</sequence>
<dbReference type="InterPro" id="IPR000743">
    <property type="entry name" value="Glyco_hydro_28"/>
</dbReference>
<dbReference type="GO" id="GO:0004650">
    <property type="term" value="F:polygalacturonase activity"/>
    <property type="evidence" value="ECO:0007669"/>
    <property type="project" value="InterPro"/>
</dbReference>
<evidence type="ECO:0000256" key="1">
    <source>
        <dbReference type="ARBA" id="ARBA00008834"/>
    </source>
</evidence>
<evidence type="ECO:0000313" key="11">
    <source>
        <dbReference type="EMBL" id="MTV36055.1"/>
    </source>
</evidence>
<comment type="caution">
    <text evidence="11">The sequence shown here is derived from an EMBL/GenBank/DDBJ whole genome shotgun (WGS) entry which is preliminary data.</text>
</comment>
<dbReference type="Gene3D" id="2.160.20.10">
    <property type="entry name" value="Single-stranded right-handed beta-helix, Pectin lyase-like"/>
    <property type="match status" value="1"/>
</dbReference>
<dbReference type="PANTHER" id="PTHR31736:SF9">
    <property type="entry name" value="ENDO-XYLOGALACTURONAN HYDROLASE A-RELATED"/>
    <property type="match status" value="1"/>
</dbReference>
<evidence type="ECO:0000256" key="4">
    <source>
        <dbReference type="ARBA" id="ARBA00023180"/>
    </source>
</evidence>
<keyword evidence="12" id="KW-1185">Reference proteome</keyword>
<accession>A0A6L6PCB2</accession>
<evidence type="ECO:0000256" key="7">
    <source>
        <dbReference type="ARBA" id="ARBA00023326"/>
    </source>
</evidence>
<feature type="chain" id="PRO_5026844036" description="Glycoside hydrolase" evidence="10">
    <location>
        <begin position="27"/>
        <end position="502"/>
    </location>
</feature>
<feature type="signal peptide" evidence="10">
    <location>
        <begin position="1"/>
        <end position="26"/>
    </location>
</feature>
<dbReference type="Pfam" id="PF00295">
    <property type="entry name" value="Glyco_hydro_28"/>
    <property type="match status" value="1"/>
</dbReference>
<evidence type="ECO:0000256" key="3">
    <source>
        <dbReference type="ARBA" id="ARBA00022801"/>
    </source>
</evidence>
<evidence type="ECO:0000256" key="2">
    <source>
        <dbReference type="ARBA" id="ARBA00022737"/>
    </source>
</evidence>
<evidence type="ECO:0000313" key="12">
    <source>
        <dbReference type="Proteomes" id="UP000475582"/>
    </source>
</evidence>
<dbReference type="InterPro" id="IPR012334">
    <property type="entry name" value="Pectin_lyas_fold"/>
</dbReference>
<comment type="function">
    <text evidence="8">Pectinolytic enzyme involved in the degradation of xylogalacturonan (xga), a galacturonan backbone heavily substituted with xylose, and which is one important component of the hairy regions of pectin. Activity requires a galacturonic acid backbone substituted with xylose.</text>
</comment>
<comment type="similarity">
    <text evidence="1 9">Belongs to the glycosyl hydrolase 28 family.</text>
</comment>
<keyword evidence="5" id="KW-0119">Carbohydrate metabolism</keyword>
<dbReference type="PANTHER" id="PTHR31736">
    <property type="match status" value="1"/>
</dbReference>
<evidence type="ECO:0000256" key="6">
    <source>
        <dbReference type="ARBA" id="ARBA00023295"/>
    </source>
</evidence>
<name>A0A6L6PCB2_9BURK</name>